<evidence type="ECO:0000256" key="1">
    <source>
        <dbReference type="SAM" id="MobiDB-lite"/>
    </source>
</evidence>
<dbReference type="PROSITE" id="PS00065">
    <property type="entry name" value="D_2_HYDROXYACID_DH_1"/>
    <property type="match status" value="1"/>
</dbReference>
<comment type="caution">
    <text evidence="3">The sequence shown here is derived from an EMBL/GenBank/DDBJ whole genome shotgun (WGS) entry which is preliminary data.</text>
</comment>
<accession>A0ABN0XHH1</accession>
<dbReference type="Gene3D" id="3.40.50.720">
    <property type="entry name" value="NAD(P)-binding Rossmann-like Domain"/>
    <property type="match status" value="1"/>
</dbReference>
<evidence type="ECO:0000313" key="4">
    <source>
        <dbReference type="Proteomes" id="UP001501822"/>
    </source>
</evidence>
<protein>
    <recommendedName>
        <fullName evidence="2">Pyrroline-5-carboxylate reductase catalytic N-terminal domain-containing protein</fullName>
    </recommendedName>
</protein>
<dbReference type="Pfam" id="PF03807">
    <property type="entry name" value="F420_oxidored"/>
    <property type="match status" value="1"/>
</dbReference>
<keyword evidence="4" id="KW-1185">Reference proteome</keyword>
<feature type="region of interest" description="Disordered" evidence="1">
    <location>
        <begin position="59"/>
        <end position="78"/>
    </location>
</feature>
<dbReference type="SUPFAM" id="SSF51735">
    <property type="entry name" value="NAD(P)-binding Rossmann-fold domains"/>
    <property type="match status" value="1"/>
</dbReference>
<gene>
    <name evidence="3" type="ORF">GCM10010151_62900</name>
</gene>
<dbReference type="Proteomes" id="UP001501822">
    <property type="component" value="Unassembled WGS sequence"/>
</dbReference>
<feature type="domain" description="Pyrroline-5-carboxylate reductase catalytic N-terminal" evidence="2">
    <location>
        <begin position="2"/>
        <end position="56"/>
    </location>
</feature>
<reference evidence="3 4" key="1">
    <citation type="journal article" date="2019" name="Int. J. Syst. Evol. Microbiol.">
        <title>The Global Catalogue of Microorganisms (GCM) 10K type strain sequencing project: providing services to taxonomists for standard genome sequencing and annotation.</title>
        <authorList>
            <consortium name="The Broad Institute Genomics Platform"/>
            <consortium name="The Broad Institute Genome Sequencing Center for Infectious Disease"/>
            <person name="Wu L."/>
            <person name="Ma J."/>
        </authorList>
    </citation>
    <scope>NUCLEOTIDE SEQUENCE [LARGE SCALE GENOMIC DNA]</scope>
    <source>
        <strain evidence="3 4">JCM 3146</strain>
    </source>
</reference>
<dbReference type="InterPro" id="IPR029752">
    <property type="entry name" value="D-isomer_DH_CS1"/>
</dbReference>
<dbReference type="InterPro" id="IPR036291">
    <property type="entry name" value="NAD(P)-bd_dom_sf"/>
</dbReference>
<dbReference type="InterPro" id="IPR028939">
    <property type="entry name" value="P5C_Rdtase_cat_N"/>
</dbReference>
<dbReference type="RefSeq" id="WP_252803590.1">
    <property type="nucleotide sequence ID" value="NZ_BAAABM010000064.1"/>
</dbReference>
<name>A0ABN0XHH1_9ACTN</name>
<evidence type="ECO:0000259" key="2">
    <source>
        <dbReference type="Pfam" id="PF03807"/>
    </source>
</evidence>
<proteinExistence type="predicted"/>
<sequence>MKIGVIGAGRIGGNAAKLFAAAGHDVLLSFSHDPVRLREKAAALGEYRPTEARQVVEALRDGHPLPPPPDYRREGNAR</sequence>
<organism evidence="3 4">
    <name type="scientific">Actinoallomurus spadix</name>
    <dbReference type="NCBI Taxonomy" id="79912"/>
    <lineage>
        <taxon>Bacteria</taxon>
        <taxon>Bacillati</taxon>
        <taxon>Actinomycetota</taxon>
        <taxon>Actinomycetes</taxon>
        <taxon>Streptosporangiales</taxon>
        <taxon>Thermomonosporaceae</taxon>
        <taxon>Actinoallomurus</taxon>
    </lineage>
</organism>
<evidence type="ECO:0000313" key="3">
    <source>
        <dbReference type="EMBL" id="GAA0364346.1"/>
    </source>
</evidence>
<dbReference type="EMBL" id="BAAABM010000064">
    <property type="protein sequence ID" value="GAA0364346.1"/>
    <property type="molecule type" value="Genomic_DNA"/>
</dbReference>